<dbReference type="SUPFAM" id="SSF53474">
    <property type="entry name" value="alpha/beta-Hydrolases"/>
    <property type="match status" value="2"/>
</dbReference>
<feature type="chain" id="PRO_5011829912" description="Carboxypeptidase" evidence="7">
    <location>
        <begin position="18"/>
        <end position="1050"/>
    </location>
</feature>
<dbReference type="Pfam" id="PF00450">
    <property type="entry name" value="Peptidase_S10"/>
    <property type="match status" value="2"/>
</dbReference>
<comment type="similarity">
    <text evidence="1 7">Belongs to the peptidase S10 family.</text>
</comment>
<proteinExistence type="inferred from homology"/>
<dbReference type="GO" id="GO:0006508">
    <property type="term" value="P:proteolysis"/>
    <property type="evidence" value="ECO:0007669"/>
    <property type="project" value="UniProtKB-KW"/>
</dbReference>
<keyword evidence="4 7" id="KW-0732">Signal</keyword>
<keyword evidence="8" id="KW-0472">Membrane</keyword>
<accession>A0A2A4K0D9</accession>
<dbReference type="Gene3D" id="3.40.50.1820">
    <property type="entry name" value="alpha/beta hydrolase"/>
    <property type="match status" value="2"/>
</dbReference>
<dbReference type="PANTHER" id="PTHR11802:SF472">
    <property type="entry name" value="SERINE CARBOXYPEPTIDASE CPVL-RELATED"/>
    <property type="match status" value="1"/>
</dbReference>
<evidence type="ECO:0000256" key="8">
    <source>
        <dbReference type="SAM" id="Phobius"/>
    </source>
</evidence>
<comment type="caution">
    <text evidence="9">The sequence shown here is derived from an EMBL/GenBank/DDBJ whole genome shotgun (WGS) entry which is preliminary data.</text>
</comment>
<keyword evidence="6" id="KW-0325">Glycoprotein</keyword>
<reference evidence="9" key="1">
    <citation type="submission" date="2017-09" db="EMBL/GenBank/DDBJ databases">
        <title>Contemporary evolution of a Lepidopteran species, Heliothis virescens, in response to modern agricultural practices.</title>
        <authorList>
            <person name="Fritz M.L."/>
            <person name="Deyonke A.M."/>
            <person name="Papanicolaou A."/>
            <person name="Micinski S."/>
            <person name="Westbrook J."/>
            <person name="Gould F."/>
        </authorList>
    </citation>
    <scope>NUCLEOTIDE SEQUENCE [LARGE SCALE GENOMIC DNA]</scope>
    <source>
        <strain evidence="9">HvINT-</strain>
        <tissue evidence="9">Whole body</tissue>
    </source>
</reference>
<evidence type="ECO:0000256" key="6">
    <source>
        <dbReference type="ARBA" id="ARBA00023180"/>
    </source>
</evidence>
<evidence type="ECO:0000256" key="1">
    <source>
        <dbReference type="ARBA" id="ARBA00009431"/>
    </source>
</evidence>
<dbReference type="PRINTS" id="PR00724">
    <property type="entry name" value="CRBOXYPTASEC"/>
</dbReference>
<evidence type="ECO:0000256" key="4">
    <source>
        <dbReference type="ARBA" id="ARBA00022729"/>
    </source>
</evidence>
<evidence type="ECO:0000313" key="9">
    <source>
        <dbReference type="EMBL" id="PCG77476.1"/>
    </source>
</evidence>
<dbReference type="PROSITE" id="PS00560">
    <property type="entry name" value="CARBOXYPEPT_SER_HIS"/>
    <property type="match status" value="2"/>
</dbReference>
<name>A0A2A4K0D9_HELVI</name>
<organism evidence="9">
    <name type="scientific">Heliothis virescens</name>
    <name type="common">Tobacco budworm moth</name>
    <dbReference type="NCBI Taxonomy" id="7102"/>
    <lineage>
        <taxon>Eukaryota</taxon>
        <taxon>Metazoa</taxon>
        <taxon>Ecdysozoa</taxon>
        <taxon>Arthropoda</taxon>
        <taxon>Hexapoda</taxon>
        <taxon>Insecta</taxon>
        <taxon>Pterygota</taxon>
        <taxon>Neoptera</taxon>
        <taxon>Endopterygota</taxon>
        <taxon>Lepidoptera</taxon>
        <taxon>Glossata</taxon>
        <taxon>Ditrysia</taxon>
        <taxon>Noctuoidea</taxon>
        <taxon>Noctuidae</taxon>
        <taxon>Heliothinae</taxon>
        <taxon>Heliothis</taxon>
    </lineage>
</organism>
<dbReference type="InterPro" id="IPR033124">
    <property type="entry name" value="Ser_caboxypep_his_AS"/>
</dbReference>
<dbReference type="InterPro" id="IPR029058">
    <property type="entry name" value="AB_hydrolase_fold"/>
</dbReference>
<dbReference type="EC" id="3.4.16.-" evidence="7"/>
<dbReference type="GO" id="GO:0004185">
    <property type="term" value="F:serine-type carboxypeptidase activity"/>
    <property type="evidence" value="ECO:0007669"/>
    <property type="project" value="UniProtKB-UniRule"/>
</dbReference>
<evidence type="ECO:0000256" key="5">
    <source>
        <dbReference type="ARBA" id="ARBA00022801"/>
    </source>
</evidence>
<keyword evidence="2 7" id="KW-0121">Carboxypeptidase</keyword>
<keyword evidence="3 7" id="KW-0645">Protease</keyword>
<feature type="transmembrane region" description="Helical" evidence="8">
    <location>
        <begin position="1003"/>
        <end position="1026"/>
    </location>
</feature>
<dbReference type="InterPro" id="IPR018202">
    <property type="entry name" value="Ser_caboxypep_ser_AS"/>
</dbReference>
<evidence type="ECO:0000256" key="2">
    <source>
        <dbReference type="ARBA" id="ARBA00022645"/>
    </source>
</evidence>
<dbReference type="STRING" id="7102.A0A2A4K0D9"/>
<feature type="signal peptide" evidence="7">
    <location>
        <begin position="1"/>
        <end position="17"/>
    </location>
</feature>
<keyword evidence="8" id="KW-1133">Transmembrane helix</keyword>
<gene>
    <name evidence="9" type="ORF">B5V51_7311</name>
</gene>
<dbReference type="AlphaFoldDB" id="A0A2A4K0D9"/>
<dbReference type="EMBL" id="NWSH01000324">
    <property type="protein sequence ID" value="PCG77476.1"/>
    <property type="molecule type" value="Genomic_DNA"/>
</dbReference>
<sequence length="1050" mass="118572">MKHVIFIAILCLVSVHGRVAEIDHQDDISNLILDVKPVQAPQSIKNNTIVVKQSSDNTINGSLIHENINNTKKTCGAHKDVSDNLIDANKTNATSDNEPCEPEVRIDNGTALLLSKYIKEGRTREGKRAARVDAKHFLGFKSYSGFFTVNETYNSNLFFWYFPVLNKPVETTPWVVWLQGGPGASSMTGLFDEMGPFTVINETLKRNPYTWLHNHSLLFIDNPVGTGYSFTNHVDGYAKDMATYASHLYSTLKQFLQIFPELRTAPLYLAGESYAGKYVPAMAMEIHKRKDTPGADINLQGLIIGNAYVDPEMISHIAWPFYYFGLLEREQIQTVKPLIDSFQEQIKANNSIEAKNKWNSLVTVLLFITNQRHAYNFLRDDIPVGRYTNFLKTSEVKKAIHVGDINFAWVNMTVNAYLAPDFLSTTKPLFETLLEHYKVMAYCGQLDQMLPCVFTSENYRTWKWNGANEFLNATRFPYIFNNKLAGYHKTGGHLTEVVIRGAGHMAPLDKPAPTQNMVARWTHGLPLSKRFGILSSSLAKTPALILTPLIKKNLVEQARNLSIVDPKLFLNRTSYSGFFTVDEKLNSNLFFWYFPAPNYTEETPWILWLQGGPGATSLAGLFDEIGPFEYTNNELKLRNATWAKDHSLLFIDNPVGAGFSFTDSPKGFIQDMTTCSNHLYNALRQFRLVFREVAKAPLYIAGESYAGRYLPALGVKILEQDRSIGVLDVNLQGIIMGNPVLTRDSIADYSSVYYQWGLIDSQGVLAVQPLQKAYNEAIAREDSSSAYLLREELLNRLNDIARQQQTFNILVDDLTHLDDFVSYIRRPEVTEALHVGSIEFAFHNGTAHKMLTPDFLSEVRSKVEMLLNHYRILIYCGQMDLTAPCVPNARARRKHWHWNKREEFLNASRTPWWFDNRVAGYVKSGGSLTEVLVRGAGHLVPLDKPAETAELITRFIKGSAMPLPPDYHVIAQDTAKYVDDELEGITKTILQVPSETPSGSQTVMVVSLVLNVLLILALVCGVVYGLRWKRRTDAYLYNTVDETSITSTMF</sequence>
<protein>
    <recommendedName>
        <fullName evidence="7">Carboxypeptidase</fullName>
        <ecNumber evidence="7">3.4.16.-</ecNumber>
    </recommendedName>
</protein>
<dbReference type="InterPro" id="IPR001563">
    <property type="entry name" value="Peptidase_S10"/>
</dbReference>
<evidence type="ECO:0000256" key="3">
    <source>
        <dbReference type="ARBA" id="ARBA00022670"/>
    </source>
</evidence>
<evidence type="ECO:0000256" key="7">
    <source>
        <dbReference type="RuleBase" id="RU361156"/>
    </source>
</evidence>
<keyword evidence="5 7" id="KW-0378">Hydrolase</keyword>
<dbReference type="PROSITE" id="PS00131">
    <property type="entry name" value="CARBOXYPEPT_SER_SER"/>
    <property type="match status" value="2"/>
</dbReference>
<keyword evidence="8" id="KW-0812">Transmembrane</keyword>
<dbReference type="PANTHER" id="PTHR11802">
    <property type="entry name" value="SERINE PROTEASE FAMILY S10 SERINE CARBOXYPEPTIDASE"/>
    <property type="match status" value="1"/>
</dbReference>